<evidence type="ECO:0000313" key="6">
    <source>
        <dbReference type="Proteomes" id="UP000680304"/>
    </source>
</evidence>
<evidence type="ECO:0000259" key="3">
    <source>
        <dbReference type="Pfam" id="PF02678"/>
    </source>
</evidence>
<proteinExistence type="inferred from homology"/>
<evidence type="ECO:0000256" key="1">
    <source>
        <dbReference type="ARBA" id="ARBA00008416"/>
    </source>
</evidence>
<dbReference type="InterPro" id="IPR003829">
    <property type="entry name" value="Pirin_N_dom"/>
</dbReference>
<evidence type="ECO:0000259" key="4">
    <source>
        <dbReference type="Pfam" id="PF17954"/>
    </source>
</evidence>
<organism evidence="5 6">
    <name type="scientific">Paenibacillus cisolokensis</name>
    <dbReference type="NCBI Taxonomy" id="1658519"/>
    <lineage>
        <taxon>Bacteria</taxon>
        <taxon>Bacillati</taxon>
        <taxon>Bacillota</taxon>
        <taxon>Bacilli</taxon>
        <taxon>Bacillales</taxon>
        <taxon>Paenibacillaceae</taxon>
        <taxon>Paenibacillus</taxon>
    </lineage>
</organism>
<dbReference type="EMBL" id="BOVJ01000109">
    <property type="protein sequence ID" value="GIQ64852.1"/>
    <property type="molecule type" value="Genomic_DNA"/>
</dbReference>
<dbReference type="InterPro" id="IPR011051">
    <property type="entry name" value="RmlC_Cupin_sf"/>
</dbReference>
<keyword evidence="6" id="KW-1185">Reference proteome</keyword>
<comment type="similarity">
    <text evidence="1 2">Belongs to the pirin family.</text>
</comment>
<dbReference type="Proteomes" id="UP000680304">
    <property type="component" value="Unassembled WGS sequence"/>
</dbReference>
<dbReference type="PANTHER" id="PTHR43212:SF3">
    <property type="entry name" value="QUERCETIN 2,3-DIOXYGENASE"/>
    <property type="match status" value="1"/>
</dbReference>
<dbReference type="InterPro" id="IPR041602">
    <property type="entry name" value="Quercetinase_C"/>
</dbReference>
<protein>
    <submittedName>
        <fullName evidence="5">Quercetin 2,3-dioxygenase</fullName>
    </submittedName>
</protein>
<feature type="domain" description="Quercetin 2,3-dioxygenase C-terminal cupin" evidence="4">
    <location>
        <begin position="158"/>
        <end position="237"/>
    </location>
</feature>
<reference evidence="5 6" key="1">
    <citation type="submission" date="2021-04" db="EMBL/GenBank/DDBJ databases">
        <title>Draft genome sequence of Paenibacillus cisolokensis, LC2-13A.</title>
        <authorList>
            <person name="Uke A."/>
            <person name="Chhe C."/>
            <person name="Baramee S."/>
            <person name="Kosugi A."/>
        </authorList>
    </citation>
    <scope>NUCLEOTIDE SEQUENCE [LARGE SCALE GENOMIC DNA]</scope>
    <source>
        <strain evidence="5 6">LC2-13A</strain>
    </source>
</reference>
<dbReference type="SUPFAM" id="SSF51182">
    <property type="entry name" value="RmlC-like cupins"/>
    <property type="match status" value="1"/>
</dbReference>
<evidence type="ECO:0000313" key="5">
    <source>
        <dbReference type="EMBL" id="GIQ64852.1"/>
    </source>
</evidence>
<comment type="caution">
    <text evidence="5">The sequence shown here is derived from an EMBL/GenBank/DDBJ whole genome shotgun (WGS) entry which is preliminary data.</text>
</comment>
<sequence>MIQRFPAEGRYRTNHGWLRSSFSFSFAEYYDPHNLQFGPMRVLNDDWIAPGTGFGMHPHKEMEIVTVVLSGRLQHRDSIGNAAQTGWGGIQRMSAGTGIFHSEHNASKDEPLELLQMWFIPEKNGLTPSYETTQFDTASLQDRLVPVVSGDEHVAEAGKVARIHQDMTIYLAEPRNGATLTHTQPEGRRVFLFVIEGGIRLGDGTVLKRRDSARIENEPELALTAEADGSRIMLIDLP</sequence>
<dbReference type="PANTHER" id="PTHR43212">
    <property type="entry name" value="QUERCETIN 2,3-DIOXYGENASE"/>
    <property type="match status" value="1"/>
</dbReference>
<dbReference type="Gene3D" id="2.60.120.10">
    <property type="entry name" value="Jelly Rolls"/>
    <property type="match status" value="2"/>
</dbReference>
<dbReference type="Pfam" id="PF02678">
    <property type="entry name" value="Pirin"/>
    <property type="match status" value="1"/>
</dbReference>
<dbReference type="RefSeq" id="WP_062491578.1">
    <property type="nucleotide sequence ID" value="NZ_BOVJ01000109.1"/>
</dbReference>
<accession>A0ABQ4N9F1</accession>
<name>A0ABQ4N9F1_9BACL</name>
<dbReference type="CDD" id="cd02910">
    <property type="entry name" value="cupin_Yhhw_N"/>
    <property type="match status" value="1"/>
</dbReference>
<evidence type="ECO:0000256" key="2">
    <source>
        <dbReference type="RuleBase" id="RU003457"/>
    </source>
</evidence>
<dbReference type="Pfam" id="PF17954">
    <property type="entry name" value="Pirin_C_2"/>
    <property type="match status" value="1"/>
</dbReference>
<dbReference type="PIRSF" id="PIRSF006232">
    <property type="entry name" value="Pirin"/>
    <property type="match status" value="1"/>
</dbReference>
<gene>
    <name evidence="5" type="ORF">PACILC2_34200</name>
</gene>
<dbReference type="InterPro" id="IPR014710">
    <property type="entry name" value="RmlC-like_jellyroll"/>
</dbReference>
<feature type="domain" description="Pirin N-terminal" evidence="3">
    <location>
        <begin position="11"/>
        <end position="118"/>
    </location>
</feature>
<dbReference type="InterPro" id="IPR012093">
    <property type="entry name" value="Pirin"/>
</dbReference>